<name>A0A6J5TGV1_PRUAR</name>
<dbReference type="EMBL" id="CAEKDK010000001">
    <property type="protein sequence ID" value="CAB4263170.1"/>
    <property type="molecule type" value="Genomic_DNA"/>
</dbReference>
<reference evidence="2 3" key="1">
    <citation type="submission" date="2020-05" db="EMBL/GenBank/DDBJ databases">
        <authorList>
            <person name="Campoy J."/>
            <person name="Schneeberger K."/>
            <person name="Spophaly S."/>
        </authorList>
    </citation>
    <scope>NUCLEOTIDE SEQUENCE [LARGE SCALE GENOMIC DNA]</scope>
    <source>
        <strain evidence="2">PruArmRojPasFocal</strain>
    </source>
</reference>
<gene>
    <name evidence="2" type="ORF">CURHAP_LOCUS2955</name>
</gene>
<organism evidence="2 3">
    <name type="scientific">Prunus armeniaca</name>
    <name type="common">Apricot</name>
    <name type="synonym">Armeniaca vulgaris</name>
    <dbReference type="NCBI Taxonomy" id="36596"/>
    <lineage>
        <taxon>Eukaryota</taxon>
        <taxon>Viridiplantae</taxon>
        <taxon>Streptophyta</taxon>
        <taxon>Embryophyta</taxon>
        <taxon>Tracheophyta</taxon>
        <taxon>Spermatophyta</taxon>
        <taxon>Magnoliopsida</taxon>
        <taxon>eudicotyledons</taxon>
        <taxon>Gunneridae</taxon>
        <taxon>Pentapetalae</taxon>
        <taxon>rosids</taxon>
        <taxon>fabids</taxon>
        <taxon>Rosales</taxon>
        <taxon>Rosaceae</taxon>
        <taxon>Amygdaloideae</taxon>
        <taxon>Amygdaleae</taxon>
        <taxon>Prunus</taxon>
    </lineage>
</organism>
<proteinExistence type="predicted"/>
<evidence type="ECO:0000313" key="3">
    <source>
        <dbReference type="Proteomes" id="UP000507222"/>
    </source>
</evidence>
<protein>
    <submittedName>
        <fullName evidence="2">Uncharacterized protein</fullName>
    </submittedName>
</protein>
<dbReference type="Proteomes" id="UP000507222">
    <property type="component" value="Unassembled WGS sequence"/>
</dbReference>
<evidence type="ECO:0000313" key="2">
    <source>
        <dbReference type="EMBL" id="CAB4263170.1"/>
    </source>
</evidence>
<dbReference type="AlphaFoldDB" id="A0A6J5TGV1"/>
<sequence length="71" mass="8105">MCGRERERKNIGIVCWWRSGAGSGADEEWGGLWWQRTDIERHGKWRRTAPPSPTPPFSNANYLPSLSPPPN</sequence>
<feature type="region of interest" description="Disordered" evidence="1">
    <location>
        <begin position="44"/>
        <end position="71"/>
    </location>
</feature>
<evidence type="ECO:0000256" key="1">
    <source>
        <dbReference type="SAM" id="MobiDB-lite"/>
    </source>
</evidence>
<accession>A0A6J5TGV1</accession>